<name>A0AAU9K3I5_9CILI</name>
<accession>A0AAU9K3I5</accession>
<gene>
    <name evidence="1" type="ORF">BSTOLATCC_MIC53607</name>
</gene>
<reference evidence="1" key="1">
    <citation type="submission" date="2021-09" db="EMBL/GenBank/DDBJ databases">
        <authorList>
            <consortium name="AG Swart"/>
            <person name="Singh M."/>
            <person name="Singh A."/>
            <person name="Seah K."/>
            <person name="Emmerich C."/>
        </authorList>
    </citation>
    <scope>NUCLEOTIDE SEQUENCE</scope>
    <source>
        <strain evidence="1">ATCC30299</strain>
    </source>
</reference>
<proteinExistence type="predicted"/>
<dbReference type="AlphaFoldDB" id="A0AAU9K3I5"/>
<evidence type="ECO:0000313" key="1">
    <source>
        <dbReference type="EMBL" id="CAG9331539.1"/>
    </source>
</evidence>
<evidence type="ECO:0000313" key="2">
    <source>
        <dbReference type="Proteomes" id="UP001162131"/>
    </source>
</evidence>
<protein>
    <submittedName>
        <fullName evidence="1">Uncharacterized protein</fullName>
    </submittedName>
</protein>
<dbReference type="Proteomes" id="UP001162131">
    <property type="component" value="Unassembled WGS sequence"/>
</dbReference>
<comment type="caution">
    <text evidence="1">The sequence shown here is derived from an EMBL/GenBank/DDBJ whole genome shotgun (WGS) entry which is preliminary data.</text>
</comment>
<sequence>MQSYLIPPQFQEAESGFSSEMMIKALENNNKYLMTMCLYSKSLTDGMATLLSDFERLKSHCYNWKDPSSRAPTKEDLLRQFTSLRNFQFSLKLASSITIPVCKKKTFGLNVYLKVHTNEELDESFKINLEAVLYLAENPPVKLTTSKAGKPPLVGNTKTTLSWNQKKNCYAASFKLKANEVSSHYRNGWFFLVIMPEANSGFDIKPLVIENFNVKAKQVSCVQFNEKPDNE</sequence>
<keyword evidence="2" id="KW-1185">Reference proteome</keyword>
<dbReference type="EMBL" id="CAJZBQ010000053">
    <property type="protein sequence ID" value="CAG9331539.1"/>
    <property type="molecule type" value="Genomic_DNA"/>
</dbReference>
<organism evidence="1 2">
    <name type="scientific">Blepharisma stoltei</name>
    <dbReference type="NCBI Taxonomy" id="1481888"/>
    <lineage>
        <taxon>Eukaryota</taxon>
        <taxon>Sar</taxon>
        <taxon>Alveolata</taxon>
        <taxon>Ciliophora</taxon>
        <taxon>Postciliodesmatophora</taxon>
        <taxon>Heterotrichea</taxon>
        <taxon>Heterotrichida</taxon>
        <taxon>Blepharismidae</taxon>
        <taxon>Blepharisma</taxon>
    </lineage>
</organism>